<dbReference type="EMBL" id="CP038033">
    <property type="protein sequence ID" value="QBQ54242.1"/>
    <property type="molecule type" value="Genomic_DNA"/>
</dbReference>
<organism evidence="1 2">
    <name type="scientific">Nitrosococcus wardiae</name>
    <dbReference type="NCBI Taxonomy" id="1814290"/>
    <lineage>
        <taxon>Bacteria</taxon>
        <taxon>Pseudomonadati</taxon>
        <taxon>Pseudomonadota</taxon>
        <taxon>Gammaproteobacteria</taxon>
        <taxon>Chromatiales</taxon>
        <taxon>Chromatiaceae</taxon>
        <taxon>Nitrosococcus</taxon>
    </lineage>
</organism>
<dbReference type="RefSeq" id="WP_134357365.1">
    <property type="nucleotide sequence ID" value="NZ_CP038033.1"/>
</dbReference>
<dbReference type="Proteomes" id="UP000294325">
    <property type="component" value="Chromosome"/>
</dbReference>
<name>A0A4P7C099_9GAMM</name>
<gene>
    <name evidence="1" type="ORF">E3U44_06775</name>
</gene>
<keyword evidence="2" id="KW-1185">Reference proteome</keyword>
<dbReference type="GO" id="GO:0046653">
    <property type="term" value="P:tetrahydrofolate metabolic process"/>
    <property type="evidence" value="ECO:0007669"/>
    <property type="project" value="InterPro"/>
</dbReference>
<reference evidence="1 2" key="1">
    <citation type="submission" date="2019-03" db="EMBL/GenBank/DDBJ databases">
        <title>The genome sequence of Nitrosococcus wardiae strain D1FHST reveals the archetypal metabolic capacity of ammonia-oxidizing Gammaproteobacteria.</title>
        <authorList>
            <person name="Wang L."/>
            <person name="Lim C.K."/>
            <person name="Hanson T.E."/>
            <person name="Dang H."/>
            <person name="Klotz M.G."/>
        </authorList>
    </citation>
    <scope>NUCLEOTIDE SEQUENCE [LARGE SCALE GENOMIC DNA]</scope>
    <source>
        <strain evidence="1 2">D1FHS</strain>
    </source>
</reference>
<sequence>MLRIPCPYCGERDRTEFTYGGDASVQRPADTAHVSDKAWDNYLYFRDNPAGEHREYWQHNLGCRQWFTLVRNTVTNEVLKESAANPGSGP</sequence>
<dbReference type="AlphaFoldDB" id="A0A4P7C099"/>
<dbReference type="InterPro" id="IPR006279">
    <property type="entry name" value="SoxD"/>
</dbReference>
<dbReference type="InterPro" id="IPR038561">
    <property type="entry name" value="SoxD_sf"/>
</dbReference>
<dbReference type="GO" id="GO:0008115">
    <property type="term" value="F:sarcosine oxidase activity"/>
    <property type="evidence" value="ECO:0007669"/>
    <property type="project" value="InterPro"/>
</dbReference>
<dbReference type="OrthoDB" id="7159274at2"/>
<dbReference type="NCBIfam" id="TIGR01374">
    <property type="entry name" value="soxD"/>
    <property type="match status" value="1"/>
</dbReference>
<dbReference type="Pfam" id="PF04267">
    <property type="entry name" value="SoxD"/>
    <property type="match status" value="1"/>
</dbReference>
<evidence type="ECO:0000313" key="2">
    <source>
        <dbReference type="Proteomes" id="UP000294325"/>
    </source>
</evidence>
<dbReference type="KEGG" id="nwr:E3U44_06775"/>
<protein>
    <submittedName>
        <fullName evidence="1">Sarcosine oxidase subunit delta family protein</fullName>
    </submittedName>
</protein>
<dbReference type="Gene3D" id="3.30.2270.10">
    <property type="entry name" value="Folate-binding superfamily"/>
    <property type="match status" value="1"/>
</dbReference>
<proteinExistence type="predicted"/>
<accession>A0A4P7C099</accession>
<evidence type="ECO:0000313" key="1">
    <source>
        <dbReference type="EMBL" id="QBQ54242.1"/>
    </source>
</evidence>